<sequence length="138" mass="15596">MSTIQSLVLVLYLLFTPFHGCRARNFGVFNKEPVEGYHLSSKDTEAQSLVRVSIQPDAKASEATKTERKNHDDNKMIPAKPFEAPSRKSLRKVEVSNAVQTEPAVSVSWRLTHKKQGEEEPVHNLDYLPPHTHPSHNN</sequence>
<gene>
    <name evidence="3" type="ORF">OLEA9_A031871</name>
</gene>
<keyword evidence="4" id="KW-1185">Reference proteome</keyword>
<dbReference type="PANTHER" id="PTHR34961">
    <property type="entry name" value="TRANSMEMBRANE PROTEIN"/>
    <property type="match status" value="1"/>
</dbReference>
<feature type="region of interest" description="Disordered" evidence="1">
    <location>
        <begin position="55"/>
        <end position="138"/>
    </location>
</feature>
<dbReference type="AlphaFoldDB" id="A0A8S0VG85"/>
<evidence type="ECO:0000313" key="4">
    <source>
        <dbReference type="Proteomes" id="UP000594638"/>
    </source>
</evidence>
<dbReference type="PANTHER" id="PTHR34961:SF1">
    <property type="entry name" value="ROOT MERISTEM GROWTH FACTOR 10"/>
    <property type="match status" value="1"/>
</dbReference>
<reference evidence="3 4" key="1">
    <citation type="submission" date="2019-12" db="EMBL/GenBank/DDBJ databases">
        <authorList>
            <person name="Alioto T."/>
            <person name="Alioto T."/>
            <person name="Gomez Garrido J."/>
        </authorList>
    </citation>
    <scope>NUCLEOTIDE SEQUENCE [LARGE SCALE GENOMIC DNA]</scope>
</reference>
<name>A0A8S0VG85_OLEEU</name>
<dbReference type="OrthoDB" id="689613at2759"/>
<feature type="compositionally biased region" description="Basic and acidic residues" evidence="1">
    <location>
        <begin position="59"/>
        <end position="75"/>
    </location>
</feature>
<feature type="signal peptide" evidence="2">
    <location>
        <begin position="1"/>
        <end position="23"/>
    </location>
</feature>
<comment type="caution">
    <text evidence="3">The sequence shown here is derived from an EMBL/GenBank/DDBJ whole genome shotgun (WGS) entry which is preliminary data.</text>
</comment>
<feature type="chain" id="PRO_5035860673" evidence="2">
    <location>
        <begin position="24"/>
        <end position="138"/>
    </location>
</feature>
<evidence type="ECO:0000256" key="2">
    <source>
        <dbReference type="SAM" id="SignalP"/>
    </source>
</evidence>
<protein>
    <submittedName>
        <fullName evidence="3">Uncharacterized protein</fullName>
    </submittedName>
</protein>
<proteinExistence type="predicted"/>
<keyword evidence="2" id="KW-0732">Signal</keyword>
<dbReference type="EMBL" id="CACTIH010009265">
    <property type="protein sequence ID" value="CAA3028672.1"/>
    <property type="molecule type" value="Genomic_DNA"/>
</dbReference>
<accession>A0A8S0VG85</accession>
<evidence type="ECO:0000313" key="3">
    <source>
        <dbReference type="EMBL" id="CAA3028672.1"/>
    </source>
</evidence>
<dbReference type="InterPro" id="IPR053313">
    <property type="entry name" value="RGF"/>
</dbReference>
<dbReference type="Gramene" id="OE9A031871T1">
    <property type="protein sequence ID" value="OE9A031871C1"/>
    <property type="gene ID" value="OE9A031871"/>
</dbReference>
<evidence type="ECO:0000256" key="1">
    <source>
        <dbReference type="SAM" id="MobiDB-lite"/>
    </source>
</evidence>
<dbReference type="Proteomes" id="UP000594638">
    <property type="component" value="Unassembled WGS sequence"/>
</dbReference>
<organism evidence="3 4">
    <name type="scientific">Olea europaea subsp. europaea</name>
    <dbReference type="NCBI Taxonomy" id="158383"/>
    <lineage>
        <taxon>Eukaryota</taxon>
        <taxon>Viridiplantae</taxon>
        <taxon>Streptophyta</taxon>
        <taxon>Embryophyta</taxon>
        <taxon>Tracheophyta</taxon>
        <taxon>Spermatophyta</taxon>
        <taxon>Magnoliopsida</taxon>
        <taxon>eudicotyledons</taxon>
        <taxon>Gunneridae</taxon>
        <taxon>Pentapetalae</taxon>
        <taxon>asterids</taxon>
        <taxon>lamiids</taxon>
        <taxon>Lamiales</taxon>
        <taxon>Oleaceae</taxon>
        <taxon>Oleeae</taxon>
        <taxon>Olea</taxon>
    </lineage>
</organism>